<keyword evidence="3" id="KW-0804">Transcription</keyword>
<evidence type="ECO:0000313" key="6">
    <source>
        <dbReference type="EMBL" id="MCB7386688.1"/>
    </source>
</evidence>
<dbReference type="InterPro" id="IPR036271">
    <property type="entry name" value="Tet_transcr_reg_TetR-rel_C_sf"/>
</dbReference>
<dbReference type="EMBL" id="JAJCIS010000002">
    <property type="protein sequence ID" value="MCB7386688.1"/>
    <property type="molecule type" value="Genomic_DNA"/>
</dbReference>
<dbReference type="RefSeq" id="WP_066736507.1">
    <property type="nucleotide sequence ID" value="NZ_JAJCIQ010000002.1"/>
</dbReference>
<organism evidence="6 7">
    <name type="scientific">Bariatricus massiliensis</name>
    <dbReference type="NCBI Taxonomy" id="1745713"/>
    <lineage>
        <taxon>Bacteria</taxon>
        <taxon>Bacillati</taxon>
        <taxon>Bacillota</taxon>
        <taxon>Clostridia</taxon>
        <taxon>Lachnospirales</taxon>
        <taxon>Lachnospiraceae</taxon>
        <taxon>Bariatricus</taxon>
    </lineage>
</organism>
<dbReference type="SUPFAM" id="SSF46689">
    <property type="entry name" value="Homeodomain-like"/>
    <property type="match status" value="1"/>
</dbReference>
<dbReference type="Gene3D" id="1.10.10.60">
    <property type="entry name" value="Homeodomain-like"/>
    <property type="match status" value="1"/>
</dbReference>
<feature type="DNA-binding region" description="H-T-H motif" evidence="4">
    <location>
        <begin position="29"/>
        <end position="48"/>
    </location>
</feature>
<accession>A0ABS8DE48</accession>
<evidence type="ECO:0000259" key="5">
    <source>
        <dbReference type="PROSITE" id="PS50977"/>
    </source>
</evidence>
<dbReference type="InterPro" id="IPR023772">
    <property type="entry name" value="DNA-bd_HTH_TetR-type_CS"/>
</dbReference>
<dbReference type="Gene3D" id="1.10.357.10">
    <property type="entry name" value="Tetracycline Repressor, domain 2"/>
    <property type="match status" value="1"/>
</dbReference>
<proteinExistence type="predicted"/>
<keyword evidence="2 4" id="KW-0238">DNA-binding</keyword>
<dbReference type="Proteomes" id="UP001299546">
    <property type="component" value="Unassembled WGS sequence"/>
</dbReference>
<evidence type="ECO:0000256" key="2">
    <source>
        <dbReference type="ARBA" id="ARBA00023125"/>
    </source>
</evidence>
<dbReference type="Pfam" id="PF00440">
    <property type="entry name" value="TetR_N"/>
    <property type="match status" value="1"/>
</dbReference>
<feature type="domain" description="HTH tetR-type" evidence="5">
    <location>
        <begin position="6"/>
        <end position="66"/>
    </location>
</feature>
<evidence type="ECO:0000256" key="1">
    <source>
        <dbReference type="ARBA" id="ARBA00023015"/>
    </source>
</evidence>
<evidence type="ECO:0000256" key="4">
    <source>
        <dbReference type="PROSITE-ProRule" id="PRU00335"/>
    </source>
</evidence>
<evidence type="ECO:0000313" key="7">
    <source>
        <dbReference type="Proteomes" id="UP001299546"/>
    </source>
</evidence>
<dbReference type="InterPro" id="IPR009057">
    <property type="entry name" value="Homeodomain-like_sf"/>
</dbReference>
<reference evidence="6 7" key="1">
    <citation type="submission" date="2021-10" db="EMBL/GenBank/DDBJ databases">
        <title>Collection of gut derived symbiotic bacterial strains cultured from healthy donors.</title>
        <authorList>
            <person name="Lin H."/>
            <person name="Littmann E."/>
            <person name="Kohout C."/>
            <person name="Pamer E.G."/>
        </authorList>
    </citation>
    <scope>NUCLEOTIDE SEQUENCE [LARGE SCALE GENOMIC DNA]</scope>
    <source>
        <strain evidence="6 7">DFI.1.165</strain>
    </source>
</reference>
<dbReference type="SUPFAM" id="SSF48498">
    <property type="entry name" value="Tetracyclin repressor-like, C-terminal domain"/>
    <property type="match status" value="1"/>
</dbReference>
<name>A0ABS8DE48_9FIRM</name>
<gene>
    <name evidence="6" type="ORF">LIZ65_05255</name>
</gene>
<evidence type="ECO:0000256" key="3">
    <source>
        <dbReference type="ARBA" id="ARBA00023163"/>
    </source>
</evidence>
<dbReference type="PROSITE" id="PS01081">
    <property type="entry name" value="HTH_TETR_1"/>
    <property type="match status" value="1"/>
</dbReference>
<sequence>MAAKGERTRELIKEKSYGLFARKGFKEVTMKDVCLETGLSRGGLYRYFPSTAAIFEAIFLEMSADAGNEFEKGMADGLDARVILKYLLEERQNEMQERDRTLSLAMFEYSQAVSNEFFVELNRKGKEKWMQFIRYGIDRGEFKEVDEEQVTDLILYSYQGVRMWSAVMPMDASVSRHIVTSIWDILAGNE</sequence>
<dbReference type="PANTHER" id="PTHR47506:SF3">
    <property type="entry name" value="HTH-TYPE TRANSCRIPTIONAL REGULATOR LMRA"/>
    <property type="match status" value="1"/>
</dbReference>
<dbReference type="PANTHER" id="PTHR47506">
    <property type="entry name" value="TRANSCRIPTIONAL REGULATORY PROTEIN"/>
    <property type="match status" value="1"/>
</dbReference>
<keyword evidence="1" id="KW-0805">Transcription regulation</keyword>
<dbReference type="PROSITE" id="PS50977">
    <property type="entry name" value="HTH_TETR_2"/>
    <property type="match status" value="1"/>
</dbReference>
<protein>
    <submittedName>
        <fullName evidence="6">TetR/AcrR family transcriptional regulator</fullName>
    </submittedName>
</protein>
<comment type="caution">
    <text evidence="6">The sequence shown here is derived from an EMBL/GenBank/DDBJ whole genome shotgun (WGS) entry which is preliminary data.</text>
</comment>
<dbReference type="InterPro" id="IPR001647">
    <property type="entry name" value="HTH_TetR"/>
</dbReference>
<keyword evidence="7" id="KW-1185">Reference proteome</keyword>